<keyword evidence="3" id="KW-1185">Reference proteome</keyword>
<proteinExistence type="predicted"/>
<protein>
    <recommendedName>
        <fullName evidence="1">DUF7869 domain-containing protein</fullName>
    </recommendedName>
</protein>
<comment type="caution">
    <text evidence="2">The sequence shown here is derived from an EMBL/GenBank/DDBJ whole genome shotgun (WGS) entry which is preliminary data.</text>
</comment>
<accession>A0AAU9UPL4</accession>
<dbReference type="Proteomes" id="UP001153954">
    <property type="component" value="Unassembled WGS sequence"/>
</dbReference>
<dbReference type="PANTHER" id="PTHR10773">
    <property type="entry name" value="DNA-DIRECTED RNA POLYMERASES I, II, AND III SUBUNIT RPABC2"/>
    <property type="match status" value="1"/>
</dbReference>
<dbReference type="PANTHER" id="PTHR10773:SF19">
    <property type="match status" value="1"/>
</dbReference>
<evidence type="ECO:0000313" key="2">
    <source>
        <dbReference type="EMBL" id="CAH2100946.1"/>
    </source>
</evidence>
<evidence type="ECO:0000259" key="1">
    <source>
        <dbReference type="Pfam" id="PF25273"/>
    </source>
</evidence>
<dbReference type="InterPro" id="IPR057191">
    <property type="entry name" value="DUF7869"/>
</dbReference>
<sequence length="640" mass="74127">MVSINTENYEEPLLSTNEHAMVSYDLGVIENRESSAIENVSNGNDVSPIVYYSSPTKIGKKRRLNEANWKVNVVKRLRNSGKPYQCTKSKKNMPRRELKPSCKDKCKFKCGFKFTEEQRQSILNDYWSLGAIEKQWTFIVNSVDIIIPKQRYVKVDSEGNVATIRNNNNAFFLTISGEKTRVCKLFFKNTLGINNRPIETALKKKNNNTNISSMKDNRGTHSNHYAVNKSIKNGIKLFIESIPKIESHYIRANSKRNYIDGSKTVTDLYRDYVEKCKSQNVPYGTYITFYRIFTQDFNISFFTPKKDLCDICEAYKNITDEEKESKKQNYELHLKEKNLSRIEKEKDKNNKNILVAVYDLQGVFQCPKGDVSVFYYKSKLNVLNLTIYNLQNNSVESYVWDESNASRGVNEIATCVYKYLEKISAMAKDLDVVFYSDNCAGQQKNKFMISMYTYAVKTLPNLKSITHKYLVKGHTQNEGDSAHSQIEREVKRQLRSGPMYTPDAFVGAIKAARKKSEPFHVNEMCFDDFFDWKSICTQMNFAIMKDEDNNTVKLAGLKMIKVQSSDPDAIFFKESYADELFKKAIVVKKKRNHNSHSIHLDLQKAYLQKPGLAERKKTDLMDLVNKNLIPRYYKPFYESL</sequence>
<feature type="domain" description="DUF7869" evidence="1">
    <location>
        <begin position="401"/>
        <end position="539"/>
    </location>
</feature>
<organism evidence="2 3">
    <name type="scientific">Euphydryas editha</name>
    <name type="common">Edith's checkerspot</name>
    <dbReference type="NCBI Taxonomy" id="104508"/>
    <lineage>
        <taxon>Eukaryota</taxon>
        <taxon>Metazoa</taxon>
        <taxon>Ecdysozoa</taxon>
        <taxon>Arthropoda</taxon>
        <taxon>Hexapoda</taxon>
        <taxon>Insecta</taxon>
        <taxon>Pterygota</taxon>
        <taxon>Neoptera</taxon>
        <taxon>Endopterygota</taxon>
        <taxon>Lepidoptera</taxon>
        <taxon>Glossata</taxon>
        <taxon>Ditrysia</taxon>
        <taxon>Papilionoidea</taxon>
        <taxon>Nymphalidae</taxon>
        <taxon>Nymphalinae</taxon>
        <taxon>Euphydryas</taxon>
    </lineage>
</organism>
<gene>
    <name evidence="2" type="ORF">EEDITHA_LOCUS15752</name>
</gene>
<evidence type="ECO:0000313" key="3">
    <source>
        <dbReference type="Proteomes" id="UP001153954"/>
    </source>
</evidence>
<name>A0AAU9UPL4_EUPED</name>
<dbReference type="Pfam" id="PF25273">
    <property type="entry name" value="DUF7869"/>
    <property type="match status" value="1"/>
</dbReference>
<dbReference type="EMBL" id="CAKOGL010000023">
    <property type="protein sequence ID" value="CAH2100946.1"/>
    <property type="molecule type" value="Genomic_DNA"/>
</dbReference>
<reference evidence="2" key="1">
    <citation type="submission" date="2022-03" db="EMBL/GenBank/DDBJ databases">
        <authorList>
            <person name="Tunstrom K."/>
        </authorList>
    </citation>
    <scope>NUCLEOTIDE SEQUENCE</scope>
</reference>
<dbReference type="AlphaFoldDB" id="A0AAU9UPL4"/>